<dbReference type="Proteomes" id="UP000297597">
    <property type="component" value="Unassembled WGS sequence"/>
</dbReference>
<name>A0A4Y7RCG5_9FIRM</name>
<comment type="caution">
    <text evidence="1">The sequence shown here is derived from an EMBL/GenBank/DDBJ whole genome shotgun (WGS) entry which is preliminary data.</text>
</comment>
<accession>A0A4Y7RCG5</accession>
<evidence type="ECO:0000313" key="1">
    <source>
        <dbReference type="EMBL" id="TEB06413.1"/>
    </source>
</evidence>
<organism evidence="1 2">
    <name type="scientific">Pelotomaculum propionicicum</name>
    <dbReference type="NCBI Taxonomy" id="258475"/>
    <lineage>
        <taxon>Bacteria</taxon>
        <taxon>Bacillati</taxon>
        <taxon>Bacillota</taxon>
        <taxon>Clostridia</taxon>
        <taxon>Eubacteriales</taxon>
        <taxon>Desulfotomaculaceae</taxon>
        <taxon>Pelotomaculum</taxon>
    </lineage>
</organism>
<proteinExistence type="predicted"/>
<gene>
    <name evidence="1" type="ORF">Pmgp_03749</name>
</gene>
<evidence type="ECO:0008006" key="3">
    <source>
        <dbReference type="Google" id="ProtNLM"/>
    </source>
</evidence>
<sequence length="45" mass="4836">MNSAFLRLAVLGTALVSMIFGIWRGEAKEVLLKAINLCLECIGIG</sequence>
<protein>
    <recommendedName>
        <fullName evidence="3">Thioredoxin</fullName>
    </recommendedName>
</protein>
<dbReference type="InterPro" id="IPR047708">
    <property type="entry name" value="CD1871A-like"/>
</dbReference>
<dbReference type="AlphaFoldDB" id="A0A4Y7RCG5"/>
<dbReference type="NCBIfam" id="NF040920">
    <property type="entry name" value="CD1871A_fam"/>
    <property type="match status" value="1"/>
</dbReference>
<evidence type="ECO:0000313" key="2">
    <source>
        <dbReference type="Proteomes" id="UP000297597"/>
    </source>
</evidence>
<keyword evidence="2" id="KW-1185">Reference proteome</keyword>
<dbReference type="EMBL" id="QFFZ01000098">
    <property type="protein sequence ID" value="TEB06413.1"/>
    <property type="molecule type" value="Genomic_DNA"/>
</dbReference>
<reference evidence="1 2" key="1">
    <citation type="journal article" date="2018" name="Environ. Microbiol.">
        <title>Novel energy conservation strategies and behaviour of Pelotomaculum schinkii driving syntrophic propionate catabolism.</title>
        <authorList>
            <person name="Hidalgo-Ahumada C.A.P."/>
            <person name="Nobu M.K."/>
            <person name="Narihiro T."/>
            <person name="Tamaki H."/>
            <person name="Liu W.T."/>
            <person name="Kamagata Y."/>
            <person name="Stams A.J.M."/>
            <person name="Imachi H."/>
            <person name="Sousa D.Z."/>
        </authorList>
    </citation>
    <scope>NUCLEOTIDE SEQUENCE [LARGE SCALE GENOMIC DNA]</scope>
    <source>
        <strain evidence="1 2">MGP</strain>
    </source>
</reference>
<dbReference type="RefSeq" id="WP_192903029.1">
    <property type="nucleotide sequence ID" value="NZ_QFFZ01000098.1"/>
</dbReference>